<dbReference type="PANTHER" id="PTHR24567">
    <property type="entry name" value="CRP FAMILY TRANSCRIPTIONAL REGULATORY PROTEIN"/>
    <property type="match status" value="1"/>
</dbReference>
<dbReference type="PROSITE" id="PS51063">
    <property type="entry name" value="HTH_CRP_2"/>
    <property type="match status" value="1"/>
</dbReference>
<dbReference type="PANTHER" id="PTHR24567:SF26">
    <property type="entry name" value="REGULATORY PROTEIN YEIL"/>
    <property type="match status" value="1"/>
</dbReference>
<dbReference type="InterPro" id="IPR036390">
    <property type="entry name" value="WH_DNA-bd_sf"/>
</dbReference>
<dbReference type="InterPro" id="IPR050397">
    <property type="entry name" value="Env_Response_Regulators"/>
</dbReference>
<dbReference type="GO" id="GO:0003700">
    <property type="term" value="F:DNA-binding transcription factor activity"/>
    <property type="evidence" value="ECO:0007669"/>
    <property type="project" value="TreeGrafter"/>
</dbReference>
<dbReference type="InterPro" id="IPR018490">
    <property type="entry name" value="cNMP-bd_dom_sf"/>
</dbReference>
<keyword evidence="3" id="KW-0804">Transcription</keyword>
<evidence type="ECO:0000259" key="4">
    <source>
        <dbReference type="PROSITE" id="PS51063"/>
    </source>
</evidence>
<dbReference type="GO" id="GO:0005829">
    <property type="term" value="C:cytosol"/>
    <property type="evidence" value="ECO:0007669"/>
    <property type="project" value="TreeGrafter"/>
</dbReference>
<evidence type="ECO:0000256" key="3">
    <source>
        <dbReference type="ARBA" id="ARBA00023163"/>
    </source>
</evidence>
<dbReference type="PRINTS" id="PR00034">
    <property type="entry name" value="HTHCRP"/>
</dbReference>
<dbReference type="CDD" id="cd00038">
    <property type="entry name" value="CAP_ED"/>
    <property type="match status" value="1"/>
</dbReference>
<dbReference type="InterPro" id="IPR012318">
    <property type="entry name" value="HTH_CRP"/>
</dbReference>
<dbReference type="EMBL" id="CP049075">
    <property type="protein sequence ID" value="QLI04677.1"/>
    <property type="molecule type" value="Genomic_DNA"/>
</dbReference>
<dbReference type="InterPro" id="IPR014710">
    <property type="entry name" value="RmlC-like_jellyroll"/>
</dbReference>
<evidence type="ECO:0000313" key="6">
    <source>
        <dbReference type="Proteomes" id="UP000509414"/>
    </source>
</evidence>
<dbReference type="GO" id="GO:0003677">
    <property type="term" value="F:DNA binding"/>
    <property type="evidence" value="ECO:0007669"/>
    <property type="project" value="UniProtKB-KW"/>
</dbReference>
<evidence type="ECO:0000256" key="1">
    <source>
        <dbReference type="ARBA" id="ARBA00023015"/>
    </source>
</evidence>
<organism evidence="5 6">
    <name type="scientific">Candidatus Campylobacter infans</name>
    <dbReference type="NCBI Taxonomy" id="2561898"/>
    <lineage>
        <taxon>Bacteria</taxon>
        <taxon>Pseudomonadati</taxon>
        <taxon>Campylobacterota</taxon>
        <taxon>Epsilonproteobacteria</taxon>
        <taxon>Campylobacterales</taxon>
        <taxon>Campylobacteraceae</taxon>
        <taxon>Campylobacter</taxon>
    </lineage>
</organism>
<dbReference type="InterPro" id="IPR000595">
    <property type="entry name" value="cNMP-bd_dom"/>
</dbReference>
<name>A0A7H9CEP9_9BACT</name>
<dbReference type="AlphaFoldDB" id="A0A7H9CEP9"/>
<evidence type="ECO:0000256" key="2">
    <source>
        <dbReference type="ARBA" id="ARBA00023125"/>
    </source>
</evidence>
<keyword evidence="2" id="KW-0238">DNA-binding</keyword>
<dbReference type="SUPFAM" id="SSF51206">
    <property type="entry name" value="cAMP-binding domain-like"/>
    <property type="match status" value="1"/>
</dbReference>
<proteinExistence type="predicted"/>
<dbReference type="Pfam" id="PF13545">
    <property type="entry name" value="HTH_Crp_2"/>
    <property type="match status" value="1"/>
</dbReference>
<dbReference type="SUPFAM" id="SSF46785">
    <property type="entry name" value="Winged helix' DNA-binding domain"/>
    <property type="match status" value="1"/>
</dbReference>
<gene>
    <name evidence="5" type="ORF">CINF_0125</name>
</gene>
<dbReference type="CDD" id="cd00092">
    <property type="entry name" value="HTH_CRP"/>
    <property type="match status" value="1"/>
</dbReference>
<dbReference type="RefSeq" id="WP_179975360.1">
    <property type="nucleotide sequence ID" value="NZ_CP049075.1"/>
</dbReference>
<dbReference type="Gene3D" id="1.10.10.10">
    <property type="entry name" value="Winged helix-like DNA-binding domain superfamily/Winged helix DNA-binding domain"/>
    <property type="match status" value="1"/>
</dbReference>
<keyword evidence="6" id="KW-1185">Reference proteome</keyword>
<dbReference type="SMART" id="SM00419">
    <property type="entry name" value="HTH_CRP"/>
    <property type="match status" value="1"/>
</dbReference>
<accession>A0A7H9CEP9</accession>
<keyword evidence="1" id="KW-0805">Transcription regulation</keyword>
<feature type="domain" description="HTH crp-type" evidence="4">
    <location>
        <begin position="148"/>
        <end position="211"/>
    </location>
</feature>
<dbReference type="InterPro" id="IPR036388">
    <property type="entry name" value="WH-like_DNA-bd_sf"/>
</dbReference>
<evidence type="ECO:0000313" key="5">
    <source>
        <dbReference type="EMBL" id="QLI04677.1"/>
    </source>
</evidence>
<dbReference type="Gene3D" id="2.60.120.10">
    <property type="entry name" value="Jelly Rolls"/>
    <property type="match status" value="1"/>
</dbReference>
<dbReference type="KEGG" id="cinf:CINF_0125"/>
<dbReference type="Proteomes" id="UP000509414">
    <property type="component" value="Chromosome"/>
</dbReference>
<sequence length="213" mass="24125">MDKKELIIKEFAPFELSDADMQNAINQAKILNFNKGEILYKDKSACYGFLLVLSGALRAFVLFANNKEITIFELEKGDECVLCAKCIAQNDELEINLEAMDEVKILVVAPEIFMPLRLKYPKLANFVLDLLAKRFNKSIQIMSQALFSTLNERIKSYLLSKANNNIVEKTHEQIANEIGSAREAVSRILKELESSGLLRLGRGKIILSDDFKF</sequence>
<protein>
    <submittedName>
        <fullName evidence="5">Transcriptional regulator, Crp/Fnr family</fullName>
    </submittedName>
</protein>
<reference evidence="5 6" key="1">
    <citation type="submission" date="2020-02" db="EMBL/GenBank/DDBJ databases">
        <title>Complete genome sequence of the novel Campylobacter species Candidatus Campylobacter infans.</title>
        <authorList>
            <person name="Duim B."/>
            <person name="Zomer A."/>
            <person name="van der Graaf L."/>
            <person name="Wagenaar J."/>
        </authorList>
    </citation>
    <scope>NUCLEOTIDE SEQUENCE [LARGE SCALE GENOMIC DNA]</scope>
    <source>
        <strain evidence="5 6">19S00001</strain>
    </source>
</reference>